<dbReference type="Pfam" id="PF13614">
    <property type="entry name" value="AAA_31"/>
    <property type="match status" value="1"/>
</dbReference>
<dbReference type="CDD" id="cd02042">
    <property type="entry name" value="ParAB_family"/>
    <property type="match status" value="1"/>
</dbReference>
<name>A0A2U1V3D8_9PROT</name>
<dbReference type="InterPro" id="IPR050678">
    <property type="entry name" value="DNA_Partitioning_ATPase"/>
</dbReference>
<evidence type="ECO:0000313" key="2">
    <source>
        <dbReference type="EMBL" id="PWC28404.1"/>
    </source>
</evidence>
<proteinExistence type="predicted"/>
<evidence type="ECO:0000259" key="1">
    <source>
        <dbReference type="Pfam" id="PF13614"/>
    </source>
</evidence>
<feature type="domain" description="AAA" evidence="1">
    <location>
        <begin position="107"/>
        <end position="269"/>
    </location>
</feature>
<protein>
    <submittedName>
        <fullName evidence="2">Chromosome partitioning protein</fullName>
    </submittedName>
</protein>
<accession>A0A2U1V3D8</accession>
<sequence>MDQAARFRHVAEVLRTAQRMAIEVENAPDKRKRLRRFSTQEVAALLGVTPRQLRQASGLKPAGKGIAPRARVDFAEIMAARAALYESTGQLSFLPRRDAAKGEELAAIAFTNFKGGSAKTTSSVHFAQYMALAGYRILLIDLDSQGSTTAQFGMDPAEEVGLGNSFAGWVARQHVPLSAKALCQPTYWPNIDLVPAGAALSEAEEMLARRAASGEAEETLYFEELSAFLAEVAGDYDVAVIDTRPDVNMLMTTALHAATGIVVPSRATMTDLASTGEFFAHLAGYTTAFQEAFGHGLKLAFNRILVTAYDPTDRSQEALLNLLRERFTDMVLPDPFLHSRIMGTAGFGKETLYEYEPSTDRAAYNRVLASANSVSRAIERDVWRAWGRDAMVKETQP</sequence>
<gene>
    <name evidence="2" type="ORF">CR165_11935</name>
</gene>
<dbReference type="SUPFAM" id="SSF52540">
    <property type="entry name" value="P-loop containing nucleoside triphosphate hydrolases"/>
    <property type="match status" value="1"/>
</dbReference>
<keyword evidence="3" id="KW-1185">Reference proteome</keyword>
<comment type="caution">
    <text evidence="2">The sequence shown here is derived from an EMBL/GenBank/DDBJ whole genome shotgun (WGS) entry which is preliminary data.</text>
</comment>
<dbReference type="InterPro" id="IPR025669">
    <property type="entry name" value="AAA_dom"/>
</dbReference>
<dbReference type="RefSeq" id="WP_109517226.1">
    <property type="nucleotide sequence ID" value="NZ_PDOA01000007.1"/>
</dbReference>
<dbReference type="InterPro" id="IPR027417">
    <property type="entry name" value="P-loop_NTPase"/>
</dbReference>
<dbReference type="PANTHER" id="PTHR13696:SF52">
    <property type="entry name" value="PARA FAMILY PROTEIN CT_582"/>
    <property type="match status" value="1"/>
</dbReference>
<dbReference type="Gene3D" id="3.40.50.300">
    <property type="entry name" value="P-loop containing nucleotide triphosphate hydrolases"/>
    <property type="match status" value="1"/>
</dbReference>
<reference evidence="3" key="1">
    <citation type="submission" date="2017-10" db="EMBL/GenBank/DDBJ databases">
        <authorList>
            <person name="Toshchakov S.V."/>
            <person name="Goeva M.A."/>
        </authorList>
    </citation>
    <scope>NUCLEOTIDE SEQUENCE [LARGE SCALE GENOMIC DNA]</scope>
    <source>
        <strain evidence="3">JR1/69-1-13</strain>
    </source>
</reference>
<dbReference type="Proteomes" id="UP000245048">
    <property type="component" value="Unassembled WGS sequence"/>
</dbReference>
<dbReference type="PANTHER" id="PTHR13696">
    <property type="entry name" value="P-LOOP CONTAINING NUCLEOSIDE TRIPHOSPHATE HYDROLASE"/>
    <property type="match status" value="1"/>
</dbReference>
<organism evidence="2 3">
    <name type="scientific">Teichococcus aestuarii</name>
    <dbReference type="NCBI Taxonomy" id="568898"/>
    <lineage>
        <taxon>Bacteria</taxon>
        <taxon>Pseudomonadati</taxon>
        <taxon>Pseudomonadota</taxon>
        <taxon>Alphaproteobacteria</taxon>
        <taxon>Acetobacterales</taxon>
        <taxon>Roseomonadaceae</taxon>
        <taxon>Roseomonas</taxon>
    </lineage>
</organism>
<evidence type="ECO:0000313" key="3">
    <source>
        <dbReference type="Proteomes" id="UP000245048"/>
    </source>
</evidence>
<dbReference type="AlphaFoldDB" id="A0A2U1V3D8"/>
<dbReference type="EMBL" id="PDOA01000007">
    <property type="protein sequence ID" value="PWC28404.1"/>
    <property type="molecule type" value="Genomic_DNA"/>
</dbReference>
<dbReference type="OrthoDB" id="9777757at2"/>